<feature type="signal peptide" evidence="18">
    <location>
        <begin position="1"/>
        <end position="24"/>
    </location>
</feature>
<keyword evidence="6" id="KW-0926">Vacuole</keyword>
<evidence type="ECO:0000256" key="10">
    <source>
        <dbReference type="ARBA" id="ARBA00022801"/>
    </source>
</evidence>
<dbReference type="SUPFAM" id="SSF55895">
    <property type="entry name" value="Ribonuclease Rh-like"/>
    <property type="match status" value="1"/>
</dbReference>
<evidence type="ECO:0000313" key="20">
    <source>
        <dbReference type="EMBL" id="KAI1881149.1"/>
    </source>
</evidence>
<comment type="function">
    <text evidence="14">Rnase which modulates cell survival under stress conditions. Released from the vacuole to the cytoplasm during stress to promote tRNA and rRNA cleavage and to activate separately a downstream pathway that promotes cell death. Involved in cell size, vacuolar morphology and growth at high temperatures and high salt concentration.</text>
</comment>
<dbReference type="GO" id="GO:0016787">
    <property type="term" value="F:hydrolase activity"/>
    <property type="evidence" value="ECO:0007669"/>
    <property type="project" value="UniProtKB-KW"/>
</dbReference>
<evidence type="ECO:0000256" key="8">
    <source>
        <dbReference type="ARBA" id="ARBA00022729"/>
    </source>
</evidence>
<dbReference type="InterPro" id="IPR057328">
    <property type="entry name" value="RNaseT2L_C"/>
</dbReference>
<keyword evidence="8 18" id="KW-0732">Signal</keyword>
<evidence type="ECO:0000256" key="7">
    <source>
        <dbReference type="ARBA" id="ARBA00022722"/>
    </source>
</evidence>
<evidence type="ECO:0000256" key="2">
    <source>
        <dbReference type="ARBA" id="ARBA00004496"/>
    </source>
</evidence>
<dbReference type="InterPro" id="IPR033697">
    <property type="entry name" value="Ribonuclease_T2_eukaryotic"/>
</dbReference>
<evidence type="ECO:0000256" key="9">
    <source>
        <dbReference type="ARBA" id="ARBA00022759"/>
    </source>
</evidence>
<keyword evidence="12" id="KW-0325">Glycoprotein</keyword>
<evidence type="ECO:0000256" key="16">
    <source>
        <dbReference type="PIRSR" id="PIRSR633697-1"/>
    </source>
</evidence>
<feature type="active site" evidence="16">
    <location>
        <position position="150"/>
    </location>
</feature>
<dbReference type="EC" id="4.6.1.19" evidence="4"/>
<comment type="subcellular location">
    <subcellularLocation>
        <location evidence="2">Cytoplasm</location>
    </subcellularLocation>
    <subcellularLocation>
        <location evidence="1">Vacuole lumen</location>
    </subcellularLocation>
</comment>
<evidence type="ECO:0000256" key="13">
    <source>
        <dbReference type="ARBA" id="ARBA00023239"/>
    </source>
</evidence>
<dbReference type="PROSITE" id="PS00531">
    <property type="entry name" value="RNASE_T2_2"/>
    <property type="match status" value="1"/>
</dbReference>
<comment type="similarity">
    <text evidence="3 17">Belongs to the RNase T2 family.</text>
</comment>
<evidence type="ECO:0000256" key="17">
    <source>
        <dbReference type="RuleBase" id="RU004328"/>
    </source>
</evidence>
<gene>
    <name evidence="20" type="ORF">JX265_001389</name>
</gene>
<evidence type="ECO:0000256" key="4">
    <source>
        <dbReference type="ARBA" id="ARBA00012571"/>
    </source>
</evidence>
<comment type="caution">
    <text evidence="20">The sequence shown here is derived from an EMBL/GenBank/DDBJ whole genome shotgun (WGS) entry which is preliminary data.</text>
</comment>
<dbReference type="PANTHER" id="PTHR11240:SF79">
    <property type="entry name" value="RIBONUCLEASE T2"/>
    <property type="match status" value="1"/>
</dbReference>
<evidence type="ECO:0000256" key="15">
    <source>
        <dbReference type="ARBA" id="ARBA00071169"/>
    </source>
</evidence>
<evidence type="ECO:0000256" key="5">
    <source>
        <dbReference type="ARBA" id="ARBA00022490"/>
    </source>
</evidence>
<keyword evidence="7" id="KW-0540">Nuclease</keyword>
<dbReference type="Pfam" id="PF25488">
    <property type="entry name" value="RNaseT2L_C"/>
    <property type="match status" value="1"/>
</dbReference>
<dbReference type="InterPro" id="IPR001568">
    <property type="entry name" value="RNase_T2-like"/>
</dbReference>
<evidence type="ECO:0000259" key="19">
    <source>
        <dbReference type="Pfam" id="PF25488"/>
    </source>
</evidence>
<accession>A0A9P9WY53</accession>
<feature type="domain" description="RNase T2-like C-terminal" evidence="19">
    <location>
        <begin position="294"/>
        <end position="407"/>
    </location>
</feature>
<dbReference type="InterPro" id="IPR018188">
    <property type="entry name" value="RNase_T2_His_AS_1"/>
</dbReference>
<dbReference type="EMBL" id="JAFIMR010000002">
    <property type="protein sequence ID" value="KAI1881149.1"/>
    <property type="molecule type" value="Genomic_DNA"/>
</dbReference>
<proteinExistence type="inferred from homology"/>
<protein>
    <recommendedName>
        <fullName evidence="15">Ribonuclease T2-like</fullName>
        <ecNumber evidence="4">4.6.1.19</ecNumber>
    </recommendedName>
</protein>
<keyword evidence="10" id="KW-0378">Hydrolase</keyword>
<dbReference type="AlphaFoldDB" id="A0A9P9WY53"/>
<dbReference type="Pfam" id="PF00445">
    <property type="entry name" value="Ribonuclease_T2"/>
    <property type="match status" value="1"/>
</dbReference>
<evidence type="ECO:0000256" key="3">
    <source>
        <dbReference type="ARBA" id="ARBA00007469"/>
    </source>
</evidence>
<reference evidence="20" key="1">
    <citation type="submission" date="2021-03" db="EMBL/GenBank/DDBJ databases">
        <title>Revisited historic fungal species revealed as producer of novel bioactive compounds through whole genome sequencing and comparative genomics.</title>
        <authorList>
            <person name="Vignolle G.A."/>
            <person name="Hochenegger N."/>
            <person name="Mach R.L."/>
            <person name="Mach-Aigner A.R."/>
            <person name="Javad Rahimi M."/>
            <person name="Salim K.A."/>
            <person name="Chan C.M."/>
            <person name="Lim L.B.L."/>
            <person name="Cai F."/>
            <person name="Druzhinina I.S."/>
            <person name="U'Ren J.M."/>
            <person name="Derntl C."/>
        </authorList>
    </citation>
    <scope>NUCLEOTIDE SEQUENCE</scope>
    <source>
        <strain evidence="20">TUCIM 5799</strain>
    </source>
</reference>
<keyword evidence="13" id="KW-0456">Lyase</keyword>
<dbReference type="PANTHER" id="PTHR11240">
    <property type="entry name" value="RIBONUCLEASE T2"/>
    <property type="match status" value="1"/>
</dbReference>
<evidence type="ECO:0000256" key="6">
    <source>
        <dbReference type="ARBA" id="ARBA00022554"/>
    </source>
</evidence>
<dbReference type="CDD" id="cd01061">
    <property type="entry name" value="RNase_T2_euk"/>
    <property type="match status" value="1"/>
</dbReference>
<feature type="chain" id="PRO_5040486815" description="Ribonuclease T2-like" evidence="18">
    <location>
        <begin position="25"/>
        <end position="409"/>
    </location>
</feature>
<dbReference type="FunFam" id="3.90.730.10:FF:000004">
    <property type="entry name" value="Ribonuclease T2-like"/>
    <property type="match status" value="1"/>
</dbReference>
<evidence type="ECO:0000256" key="1">
    <source>
        <dbReference type="ARBA" id="ARBA00004410"/>
    </source>
</evidence>
<sequence>MLSVRAVSGLALAAVLSTARLGLASPLDHPAYRSVFDVDAVASCSATGQASCQNTTVQTNLCCFNAPGGALLQTQFWDTDPVTGPDDSWTIHGLWPDNCDGTYESSCDSSRAYTDITGILTSAGETELVSYMETMWVSNSGTPESFWEHEWSKHGTCVSTLDPKCYTGYTKGQEAVDFFKKVVALFKTLPTYDWLSAAGITPSSSKTYTLAQIQAALTKNHGASVYLGCNNAEISEVWYFFNVKGSVQTGTFVPVASLNSAECPSTGIKYLPKNGGGDDGGGSGGGGGDGGGTVFSGSGTLNVYSSGTQKGCLISAGTWYTSGTCATYTATASGSGFTLKSSKGNCGLSGGVFTCGSGVTSTVFTASGSSLMASGSTAFSADSTASGSTQVKVYSGSSHSVKLTVQWAS</sequence>
<dbReference type="Proteomes" id="UP000829685">
    <property type="component" value="Unassembled WGS sequence"/>
</dbReference>
<dbReference type="GO" id="GO:0005576">
    <property type="term" value="C:extracellular region"/>
    <property type="evidence" value="ECO:0007669"/>
    <property type="project" value="TreeGrafter"/>
</dbReference>
<keyword evidence="5" id="KW-0963">Cytoplasm</keyword>
<organism evidence="20 21">
    <name type="scientific">Neoarthrinium moseri</name>
    <dbReference type="NCBI Taxonomy" id="1658444"/>
    <lineage>
        <taxon>Eukaryota</taxon>
        <taxon>Fungi</taxon>
        <taxon>Dikarya</taxon>
        <taxon>Ascomycota</taxon>
        <taxon>Pezizomycotina</taxon>
        <taxon>Sordariomycetes</taxon>
        <taxon>Xylariomycetidae</taxon>
        <taxon>Amphisphaeriales</taxon>
        <taxon>Apiosporaceae</taxon>
        <taxon>Neoarthrinium</taxon>
    </lineage>
</organism>
<name>A0A9P9WY53_9PEZI</name>
<keyword evidence="21" id="KW-1185">Reference proteome</keyword>
<dbReference type="GO" id="GO:0033897">
    <property type="term" value="F:ribonuclease T2 activity"/>
    <property type="evidence" value="ECO:0007669"/>
    <property type="project" value="UniProtKB-EC"/>
</dbReference>
<dbReference type="PROSITE" id="PS00530">
    <property type="entry name" value="RNASE_T2_1"/>
    <property type="match status" value="1"/>
</dbReference>
<feature type="active site" evidence="16">
    <location>
        <position position="154"/>
    </location>
</feature>
<dbReference type="GO" id="GO:0003723">
    <property type="term" value="F:RNA binding"/>
    <property type="evidence" value="ECO:0007669"/>
    <property type="project" value="InterPro"/>
</dbReference>
<evidence type="ECO:0000256" key="14">
    <source>
        <dbReference type="ARBA" id="ARBA00025494"/>
    </source>
</evidence>
<evidence type="ECO:0000256" key="11">
    <source>
        <dbReference type="ARBA" id="ARBA00023157"/>
    </source>
</evidence>
<dbReference type="Gene3D" id="3.90.730.10">
    <property type="entry name" value="Ribonuclease T2-like"/>
    <property type="match status" value="1"/>
</dbReference>
<dbReference type="InterPro" id="IPR036430">
    <property type="entry name" value="RNase_T2-like_sf"/>
</dbReference>
<keyword evidence="11" id="KW-1015">Disulfide bond</keyword>
<dbReference type="GO" id="GO:0006401">
    <property type="term" value="P:RNA catabolic process"/>
    <property type="evidence" value="ECO:0007669"/>
    <property type="project" value="TreeGrafter"/>
</dbReference>
<evidence type="ECO:0000256" key="12">
    <source>
        <dbReference type="ARBA" id="ARBA00023180"/>
    </source>
</evidence>
<evidence type="ECO:0000256" key="18">
    <source>
        <dbReference type="SAM" id="SignalP"/>
    </source>
</evidence>
<keyword evidence="9" id="KW-0255">Endonuclease</keyword>
<dbReference type="GO" id="GO:0005775">
    <property type="term" value="C:vacuolar lumen"/>
    <property type="evidence" value="ECO:0007669"/>
    <property type="project" value="UniProtKB-SubCell"/>
</dbReference>
<evidence type="ECO:0000313" key="21">
    <source>
        <dbReference type="Proteomes" id="UP000829685"/>
    </source>
</evidence>
<feature type="active site" evidence="16">
    <location>
        <position position="92"/>
    </location>
</feature>
<dbReference type="InterPro" id="IPR033130">
    <property type="entry name" value="RNase_T2_His_AS_2"/>
</dbReference>